<sequence length="113" mass="12425">MLTIRRAQWVALARPPDDRLAEQLAAIAARHWAEAAALPAPARLERVRAAVDRARALGIDDDRDVGRFVMIDLALGAGFEVERAWARAILADERLPMGDRVARLKARAHGELG</sequence>
<protein>
    <submittedName>
        <fullName evidence="1">Uncharacterized protein</fullName>
    </submittedName>
</protein>
<evidence type="ECO:0000313" key="1">
    <source>
        <dbReference type="EMBL" id="CAN91277.1"/>
    </source>
</evidence>
<gene>
    <name evidence="1" type="ordered locus">sce1120</name>
</gene>
<reference evidence="1 2" key="1">
    <citation type="journal article" date="2007" name="Nat. Biotechnol.">
        <title>Complete genome sequence of the myxobacterium Sorangium cellulosum.</title>
        <authorList>
            <person name="Schneiker S."/>
            <person name="Perlova O."/>
            <person name="Kaiser O."/>
            <person name="Gerth K."/>
            <person name="Alici A."/>
            <person name="Altmeyer M.O."/>
            <person name="Bartels D."/>
            <person name="Bekel T."/>
            <person name="Beyer S."/>
            <person name="Bode E."/>
            <person name="Bode H.B."/>
            <person name="Bolten C.J."/>
            <person name="Choudhuri J.V."/>
            <person name="Doss S."/>
            <person name="Elnakady Y.A."/>
            <person name="Frank B."/>
            <person name="Gaigalat L."/>
            <person name="Goesmann A."/>
            <person name="Groeger C."/>
            <person name="Gross F."/>
            <person name="Jelsbak L."/>
            <person name="Jelsbak L."/>
            <person name="Kalinowski J."/>
            <person name="Kegler C."/>
            <person name="Knauber T."/>
            <person name="Konietzny S."/>
            <person name="Kopp M."/>
            <person name="Krause L."/>
            <person name="Krug D."/>
            <person name="Linke B."/>
            <person name="Mahmud T."/>
            <person name="Martinez-Arias R."/>
            <person name="McHardy A.C."/>
            <person name="Merai M."/>
            <person name="Meyer F."/>
            <person name="Mormann S."/>
            <person name="Munoz-Dorado J."/>
            <person name="Perez J."/>
            <person name="Pradella S."/>
            <person name="Rachid S."/>
            <person name="Raddatz G."/>
            <person name="Rosenau F."/>
            <person name="Rueckert C."/>
            <person name="Sasse F."/>
            <person name="Scharfe M."/>
            <person name="Schuster S.C."/>
            <person name="Suen G."/>
            <person name="Treuner-Lange A."/>
            <person name="Velicer G.J."/>
            <person name="Vorholter F.-J."/>
            <person name="Weissman K.J."/>
            <person name="Welch R.D."/>
            <person name="Wenzel S.C."/>
            <person name="Whitworth D.E."/>
            <person name="Wilhelm S."/>
            <person name="Wittmann C."/>
            <person name="Bloecker H."/>
            <person name="Puehler A."/>
            <person name="Mueller R."/>
        </authorList>
    </citation>
    <scope>NUCLEOTIDE SEQUENCE [LARGE SCALE GENOMIC DNA]</scope>
    <source>
        <strain evidence="2">So ce56</strain>
    </source>
</reference>
<proteinExistence type="predicted"/>
<dbReference type="BioCyc" id="SCEL448385:SCE_RS05850-MONOMER"/>
<dbReference type="KEGG" id="scl:sce1120"/>
<dbReference type="HOGENOM" id="CLU_2131902_0_0_7"/>
<dbReference type="EMBL" id="AM746676">
    <property type="protein sequence ID" value="CAN91277.1"/>
    <property type="molecule type" value="Genomic_DNA"/>
</dbReference>
<accession>A9F0J8</accession>
<dbReference type="AlphaFoldDB" id="A9F0J8"/>
<evidence type="ECO:0000313" key="2">
    <source>
        <dbReference type="Proteomes" id="UP000002139"/>
    </source>
</evidence>
<organism evidence="1 2">
    <name type="scientific">Sorangium cellulosum (strain So ce56)</name>
    <name type="common">Polyangium cellulosum (strain So ce56)</name>
    <dbReference type="NCBI Taxonomy" id="448385"/>
    <lineage>
        <taxon>Bacteria</taxon>
        <taxon>Pseudomonadati</taxon>
        <taxon>Myxococcota</taxon>
        <taxon>Polyangia</taxon>
        <taxon>Polyangiales</taxon>
        <taxon>Polyangiaceae</taxon>
        <taxon>Sorangium</taxon>
    </lineage>
</organism>
<dbReference type="Proteomes" id="UP000002139">
    <property type="component" value="Chromosome"/>
</dbReference>
<keyword evidence="2" id="KW-1185">Reference proteome</keyword>
<dbReference type="STRING" id="448385.sce1120"/>
<name>A9F0J8_SORC5</name>
<dbReference type="RefSeq" id="WP_012233754.1">
    <property type="nucleotide sequence ID" value="NC_010162.1"/>
</dbReference>